<comment type="caution">
    <text evidence="1">The sequence shown here is derived from an EMBL/GenBank/DDBJ whole genome shotgun (WGS) entry which is preliminary data.</text>
</comment>
<organism evidence="1 2">
    <name type="scientific">Paracidovorax wautersii</name>
    <dbReference type="NCBI Taxonomy" id="1177982"/>
    <lineage>
        <taxon>Bacteria</taxon>
        <taxon>Pseudomonadati</taxon>
        <taxon>Pseudomonadota</taxon>
        <taxon>Betaproteobacteria</taxon>
        <taxon>Burkholderiales</taxon>
        <taxon>Comamonadaceae</taxon>
        <taxon>Paracidovorax</taxon>
    </lineage>
</organism>
<accession>A0A7V8FM13</accession>
<evidence type="ECO:0000313" key="1">
    <source>
        <dbReference type="EMBL" id="KAF1019669.1"/>
    </source>
</evidence>
<evidence type="ECO:0000313" key="2">
    <source>
        <dbReference type="Proteomes" id="UP000461670"/>
    </source>
</evidence>
<proteinExistence type="predicted"/>
<reference evidence="2" key="1">
    <citation type="journal article" date="2020" name="MBio">
        <title>Horizontal gene transfer to a defensive symbiont with a reduced genome amongst a multipartite beetle microbiome.</title>
        <authorList>
            <person name="Waterworth S.C."/>
            <person name="Florez L.V."/>
            <person name="Rees E.R."/>
            <person name="Hertweck C."/>
            <person name="Kaltenpoth M."/>
            <person name="Kwan J.C."/>
        </authorList>
    </citation>
    <scope>NUCLEOTIDE SEQUENCE [LARGE SCALE GENOMIC DNA]</scope>
</reference>
<dbReference type="AlphaFoldDB" id="A0A7V8FM13"/>
<gene>
    <name evidence="1" type="ORF">GAK30_02985</name>
</gene>
<dbReference type="EMBL" id="WNDQ01000050">
    <property type="protein sequence ID" value="KAF1019669.1"/>
    <property type="molecule type" value="Genomic_DNA"/>
</dbReference>
<sequence>MITEITLAERVTAVITSHLDDGDNYDGAIVIGVYPHSQSEIWIEHQGARSNIQVADIPGLIKQLRRAARIAEEQEAT</sequence>
<protein>
    <submittedName>
        <fullName evidence="1">Uncharacterized protein</fullName>
    </submittedName>
</protein>
<name>A0A7V8FM13_9BURK</name>
<dbReference type="Proteomes" id="UP000461670">
    <property type="component" value="Unassembled WGS sequence"/>
</dbReference>